<dbReference type="InterPro" id="IPR007696">
    <property type="entry name" value="DNA_mismatch_repair_MutS_core"/>
</dbReference>
<comment type="function">
    <text evidence="8 9">This protein is involved in the repair of mismatches in DNA. It is possible that it carries out the mismatch recognition step. This protein has a weak ATPase activity.</text>
</comment>
<dbReference type="SMART" id="SM00533">
    <property type="entry name" value="MUTSd"/>
    <property type="match status" value="1"/>
</dbReference>
<evidence type="ECO:0000256" key="4">
    <source>
        <dbReference type="ARBA" id="ARBA00022763"/>
    </source>
</evidence>
<dbReference type="InterPro" id="IPR007861">
    <property type="entry name" value="DNA_mismatch_repair_MutS_clamp"/>
</dbReference>
<dbReference type="SUPFAM" id="SSF52540">
    <property type="entry name" value="P-loop containing nucleoside triphosphate hydrolases"/>
    <property type="match status" value="1"/>
</dbReference>
<dbReference type="InterPro" id="IPR036187">
    <property type="entry name" value="DNA_mismatch_repair_MutS_sf"/>
</dbReference>
<evidence type="ECO:0000256" key="8">
    <source>
        <dbReference type="ARBA" id="ARBA00024647"/>
    </source>
</evidence>
<dbReference type="NCBIfam" id="TIGR01070">
    <property type="entry name" value="mutS1"/>
    <property type="match status" value="1"/>
</dbReference>
<evidence type="ECO:0000256" key="6">
    <source>
        <dbReference type="ARBA" id="ARBA00023125"/>
    </source>
</evidence>
<keyword evidence="5 9" id="KW-0067">ATP-binding</keyword>
<evidence type="ECO:0000256" key="5">
    <source>
        <dbReference type="ARBA" id="ARBA00022840"/>
    </source>
</evidence>
<evidence type="ECO:0000259" key="11">
    <source>
        <dbReference type="PROSITE" id="PS00486"/>
    </source>
</evidence>
<dbReference type="InterPro" id="IPR005748">
    <property type="entry name" value="DNA_mismatch_repair_MutS"/>
</dbReference>
<evidence type="ECO:0000256" key="3">
    <source>
        <dbReference type="ARBA" id="ARBA00022741"/>
    </source>
</evidence>
<dbReference type="Gene3D" id="6.10.140.430">
    <property type="match status" value="1"/>
</dbReference>
<dbReference type="NCBIfam" id="NF003810">
    <property type="entry name" value="PRK05399.1"/>
    <property type="match status" value="1"/>
</dbReference>
<evidence type="ECO:0000256" key="2">
    <source>
        <dbReference type="ARBA" id="ARBA00021982"/>
    </source>
</evidence>
<evidence type="ECO:0000256" key="1">
    <source>
        <dbReference type="ARBA" id="ARBA00006271"/>
    </source>
</evidence>
<evidence type="ECO:0000313" key="12">
    <source>
        <dbReference type="EMBL" id="OOR98879.1"/>
    </source>
</evidence>
<dbReference type="FunFam" id="3.40.50.300:FF:000283">
    <property type="entry name" value="DNA mismatch repair protein MutS"/>
    <property type="match status" value="1"/>
</dbReference>
<dbReference type="InterPro" id="IPR027417">
    <property type="entry name" value="P-loop_NTPase"/>
</dbReference>
<keyword evidence="6 9" id="KW-0238">DNA-binding</keyword>
<dbReference type="PANTHER" id="PTHR11361:SF34">
    <property type="entry name" value="DNA MISMATCH REPAIR PROTEIN MSH1, MITOCHONDRIAL"/>
    <property type="match status" value="1"/>
</dbReference>
<dbReference type="InterPro" id="IPR045076">
    <property type="entry name" value="MutS"/>
</dbReference>
<dbReference type="SUPFAM" id="SSF55271">
    <property type="entry name" value="DNA repair protein MutS, domain I"/>
    <property type="match status" value="1"/>
</dbReference>
<keyword evidence="4 9" id="KW-0227">DNA damage</keyword>
<dbReference type="GO" id="GO:0030983">
    <property type="term" value="F:mismatched DNA binding"/>
    <property type="evidence" value="ECO:0007669"/>
    <property type="project" value="InterPro"/>
</dbReference>
<dbReference type="PANTHER" id="PTHR11361">
    <property type="entry name" value="DNA MISMATCH REPAIR PROTEIN MUTS FAMILY MEMBER"/>
    <property type="match status" value="1"/>
</dbReference>
<organism evidence="12 13">
    <name type="scientific">Haemophilus paracuniculus</name>
    <dbReference type="NCBI Taxonomy" id="734"/>
    <lineage>
        <taxon>Bacteria</taxon>
        <taxon>Pseudomonadati</taxon>
        <taxon>Pseudomonadota</taxon>
        <taxon>Gammaproteobacteria</taxon>
        <taxon>Pasteurellales</taxon>
        <taxon>Pasteurellaceae</taxon>
        <taxon>Haemophilus</taxon>
    </lineage>
</organism>
<dbReference type="InterPro" id="IPR016151">
    <property type="entry name" value="DNA_mismatch_repair_MutS_N"/>
</dbReference>
<dbReference type="FunFam" id="1.10.1420.10:FF:000002">
    <property type="entry name" value="DNA mismatch repair protein MutS"/>
    <property type="match status" value="1"/>
</dbReference>
<dbReference type="SMART" id="SM00534">
    <property type="entry name" value="MUTSac"/>
    <property type="match status" value="1"/>
</dbReference>
<dbReference type="FunFam" id="3.40.1170.10:FF:000001">
    <property type="entry name" value="DNA mismatch repair protein MutS"/>
    <property type="match status" value="1"/>
</dbReference>
<dbReference type="SUPFAM" id="SSF53150">
    <property type="entry name" value="DNA repair protein MutS, domain II"/>
    <property type="match status" value="1"/>
</dbReference>
<reference evidence="12 13" key="1">
    <citation type="submission" date="2017-02" db="EMBL/GenBank/DDBJ databases">
        <title>Draft genome sequence of Haemophilus paracuniculus CCUG 43573 type strain.</title>
        <authorList>
            <person name="Engstrom-Jakobsson H."/>
            <person name="Salva-Serra F."/>
            <person name="Thorell K."/>
            <person name="Gonzales-Siles L."/>
            <person name="Karlsson R."/>
            <person name="Boulund F."/>
            <person name="Engstrand L."/>
            <person name="Kristiansson E."/>
            <person name="Moore E."/>
        </authorList>
    </citation>
    <scope>NUCLEOTIDE SEQUENCE [LARGE SCALE GENOMIC DNA]</scope>
    <source>
        <strain evidence="12 13">CCUG 43573</strain>
    </source>
</reference>
<accession>A0A1T0ARX0</accession>
<dbReference type="STRING" id="734.B0187_06345"/>
<dbReference type="InterPro" id="IPR007860">
    <property type="entry name" value="DNA_mmatch_repair_MutS_con_dom"/>
</dbReference>
<dbReference type="AlphaFoldDB" id="A0A1T0ARX0"/>
<dbReference type="Pfam" id="PF00488">
    <property type="entry name" value="MutS_V"/>
    <property type="match status" value="1"/>
</dbReference>
<evidence type="ECO:0000256" key="9">
    <source>
        <dbReference type="HAMAP-Rule" id="MF_00096"/>
    </source>
</evidence>
<dbReference type="Pfam" id="PF05188">
    <property type="entry name" value="MutS_II"/>
    <property type="match status" value="1"/>
</dbReference>
<dbReference type="Gene3D" id="3.40.50.300">
    <property type="entry name" value="P-loop containing nucleotide triphosphate hydrolases"/>
    <property type="match status" value="1"/>
</dbReference>
<dbReference type="Gene3D" id="3.40.1170.10">
    <property type="entry name" value="DNA repair protein MutS, domain I"/>
    <property type="match status" value="1"/>
</dbReference>
<dbReference type="GO" id="GO:0005524">
    <property type="term" value="F:ATP binding"/>
    <property type="evidence" value="ECO:0007669"/>
    <property type="project" value="UniProtKB-UniRule"/>
</dbReference>
<keyword evidence="13" id="KW-1185">Reference proteome</keyword>
<dbReference type="HAMAP" id="MF_00096">
    <property type="entry name" value="MutS"/>
    <property type="match status" value="1"/>
</dbReference>
<dbReference type="SUPFAM" id="SSF48334">
    <property type="entry name" value="DNA repair protein MutS, domain III"/>
    <property type="match status" value="1"/>
</dbReference>
<keyword evidence="7 9" id="KW-0234">DNA repair</keyword>
<dbReference type="GO" id="GO:0006298">
    <property type="term" value="P:mismatch repair"/>
    <property type="evidence" value="ECO:0007669"/>
    <property type="project" value="UniProtKB-UniRule"/>
</dbReference>
<name>A0A1T0ARX0_9PAST</name>
<dbReference type="InterPro" id="IPR036678">
    <property type="entry name" value="MutS_con_dom_sf"/>
</dbReference>
<dbReference type="GO" id="GO:0003684">
    <property type="term" value="F:damaged DNA binding"/>
    <property type="evidence" value="ECO:0007669"/>
    <property type="project" value="UniProtKB-UniRule"/>
</dbReference>
<proteinExistence type="inferred from homology"/>
<protein>
    <recommendedName>
        <fullName evidence="2 9">DNA mismatch repair protein MutS</fullName>
    </recommendedName>
</protein>
<gene>
    <name evidence="9" type="primary">mutS</name>
    <name evidence="12" type="ORF">B0187_06345</name>
</gene>
<dbReference type="GO" id="GO:0140664">
    <property type="term" value="F:ATP-dependent DNA damage sensor activity"/>
    <property type="evidence" value="ECO:0007669"/>
    <property type="project" value="InterPro"/>
</dbReference>
<keyword evidence="3 9" id="KW-0547">Nucleotide-binding</keyword>
<dbReference type="PIRSF" id="PIRSF037677">
    <property type="entry name" value="DNA_mis_repair_Msh6"/>
    <property type="match status" value="1"/>
</dbReference>
<feature type="domain" description="DNA mismatch repair proteins mutS family" evidence="11">
    <location>
        <begin position="686"/>
        <end position="702"/>
    </location>
</feature>
<comment type="caution">
    <text evidence="12">The sequence shown here is derived from an EMBL/GenBank/DDBJ whole genome shotgun (WGS) entry which is preliminary data.</text>
</comment>
<comment type="similarity">
    <text evidence="1 9 10">Belongs to the DNA mismatch repair MutS family.</text>
</comment>
<dbReference type="RefSeq" id="WP_078237023.1">
    <property type="nucleotide sequence ID" value="NZ_MUYA01000008.1"/>
</dbReference>
<feature type="binding site" evidence="9">
    <location>
        <begin position="612"/>
        <end position="619"/>
    </location>
    <ligand>
        <name>ATP</name>
        <dbReference type="ChEBI" id="CHEBI:30616"/>
    </ligand>
</feature>
<dbReference type="CDD" id="cd03284">
    <property type="entry name" value="ABC_MutS1"/>
    <property type="match status" value="1"/>
</dbReference>
<dbReference type="Gene3D" id="1.10.1420.10">
    <property type="match status" value="2"/>
</dbReference>
<dbReference type="GO" id="GO:0005829">
    <property type="term" value="C:cytosol"/>
    <property type="evidence" value="ECO:0007669"/>
    <property type="project" value="TreeGrafter"/>
</dbReference>
<evidence type="ECO:0000313" key="13">
    <source>
        <dbReference type="Proteomes" id="UP000190867"/>
    </source>
</evidence>
<dbReference type="Pfam" id="PF05192">
    <property type="entry name" value="MutS_III"/>
    <property type="match status" value="1"/>
</dbReference>
<dbReference type="Proteomes" id="UP000190867">
    <property type="component" value="Unassembled WGS sequence"/>
</dbReference>
<dbReference type="Gene3D" id="3.30.420.110">
    <property type="entry name" value="MutS, connector domain"/>
    <property type="match status" value="1"/>
</dbReference>
<dbReference type="InterPro" id="IPR007695">
    <property type="entry name" value="DNA_mismatch_repair_MutS-lik_N"/>
</dbReference>
<dbReference type="InterPro" id="IPR000432">
    <property type="entry name" value="DNA_mismatch_repair_MutS_C"/>
</dbReference>
<dbReference type="InterPro" id="IPR017261">
    <property type="entry name" value="DNA_mismatch_repair_MutS/MSH"/>
</dbReference>
<sequence>MTATAQHTPMMAQYLQIKAQNPDILLFYRMGDFYELFYDDAKKAAALLDISLTKRGQSAGEPIPMAGVPYHSVEGYLAKLVALGESVAICEQIGDPATSKGPVERKVVRIVTPGTVSDEALLPERQDNLVAAIYEEKGTFAIATLDMSSGRFLINELPHKEALSAELQRLQPAEILYPEDFSSAEILNNYKGLRRRPIWEFELVTAIQLLNRQFGTQNLAGFGVEKAVIALCAAGCVLHYAQETQRTALPHINAIHLSQNSDTILLDAATRRNLELTHNLAGGTDNTLAAVLDKCVTPMGSRLLKRWIHQPIRDLAKIHDRQQTISALQKNEKILPLQPLLQQVGDMERILARVALRSARPRDLTRLRSALAQIPEITALSQDLSPSLSKLIAQLADFSDLHQLLETAIIDNPPQLVRDGGVIASGYNAELDEWRSLADGATQYLEDLEVRERQKTGIDTLKIGFNAVHGYYIQISQGQAHKAPIHYVRRQTLKNAERYIIPELKTYEDKVLKAKGASLALERQLYEELFDKLLPRLAELQLASLVLSELDVLTNLAERAETLNYVAPTFSPNRGVKIQGGRHPVVEQVLKSPFIANPVLLTPKRHLLVVTGPNMGGKSTYMRQIALISLMAYIGSFVPAESAEIGQIDRIFTRIGASDDLASGRSTFMVEMTEMANILHQATEHSLVLIDEIGRGTSTYDGLSLAWACAEWLAKKTQSMTLFATHYFELTSLPNQLAGVANVHLDAREHNDTIVFMHSVQEGAASKSYGLAVAALAGVPKAVVQLAKQKLAQLEQLSAQTAQLNQSPQGELCFYAAEPQKFAEILPLAEPAPVLKALEQIDPDDLTPKQALEALYRLKSLLEEKC</sequence>
<dbReference type="EMBL" id="MUYA01000008">
    <property type="protein sequence ID" value="OOR98879.1"/>
    <property type="molecule type" value="Genomic_DNA"/>
</dbReference>
<dbReference type="Pfam" id="PF05190">
    <property type="entry name" value="MutS_IV"/>
    <property type="match status" value="1"/>
</dbReference>
<dbReference type="OrthoDB" id="9802448at2"/>
<dbReference type="Pfam" id="PF01624">
    <property type="entry name" value="MutS_I"/>
    <property type="match status" value="1"/>
</dbReference>
<dbReference type="PROSITE" id="PS00486">
    <property type="entry name" value="DNA_MISMATCH_REPAIR_2"/>
    <property type="match status" value="1"/>
</dbReference>
<evidence type="ECO:0000256" key="7">
    <source>
        <dbReference type="ARBA" id="ARBA00023204"/>
    </source>
</evidence>
<evidence type="ECO:0000256" key="10">
    <source>
        <dbReference type="RuleBase" id="RU003756"/>
    </source>
</evidence>